<evidence type="ECO:0000256" key="4">
    <source>
        <dbReference type="ARBA" id="ARBA00022605"/>
    </source>
</evidence>
<dbReference type="GO" id="GO:0035999">
    <property type="term" value="P:tetrahydrofolate interconversion"/>
    <property type="evidence" value="ECO:0007669"/>
    <property type="project" value="UniProtKB-UniPathway"/>
</dbReference>
<protein>
    <recommendedName>
        <fullName evidence="12">Methylenetetrahydrofolate reductase</fullName>
        <ecNumber evidence="12">1.5.1.54</ecNumber>
    </recommendedName>
</protein>
<keyword evidence="14" id="KW-1185">Reference proteome</keyword>
<evidence type="ECO:0000256" key="5">
    <source>
        <dbReference type="ARBA" id="ARBA00022630"/>
    </source>
</evidence>
<comment type="similarity">
    <text evidence="3 12">Belongs to the methylenetetrahydrofolate reductase family.</text>
</comment>
<dbReference type="EMBL" id="JGYW01000005">
    <property type="protein sequence ID" value="KFI58682.1"/>
    <property type="molecule type" value="Genomic_DNA"/>
</dbReference>
<comment type="cofactor">
    <cofactor evidence="1 12">
        <name>FAD</name>
        <dbReference type="ChEBI" id="CHEBI:57692"/>
    </cofactor>
</comment>
<dbReference type="CDD" id="cd00537">
    <property type="entry name" value="MTHFR"/>
    <property type="match status" value="1"/>
</dbReference>
<evidence type="ECO:0000256" key="9">
    <source>
        <dbReference type="ARBA" id="ARBA00023167"/>
    </source>
</evidence>
<dbReference type="PANTHER" id="PTHR45754:SF3">
    <property type="entry name" value="METHYLENETETRAHYDROFOLATE REDUCTASE (NADPH)"/>
    <property type="match status" value="1"/>
</dbReference>
<comment type="pathway">
    <text evidence="2 12">One-carbon metabolism; tetrahydrofolate interconversion.</text>
</comment>
<organism evidence="13 14">
    <name type="scientific">Bifidobacterium gallicum DSM 20093 = LMG 11596</name>
    <dbReference type="NCBI Taxonomy" id="561180"/>
    <lineage>
        <taxon>Bacteria</taxon>
        <taxon>Bacillati</taxon>
        <taxon>Actinomycetota</taxon>
        <taxon>Actinomycetes</taxon>
        <taxon>Bifidobacteriales</taxon>
        <taxon>Bifidobacteriaceae</taxon>
        <taxon>Bifidobacterium</taxon>
    </lineage>
</organism>
<dbReference type="PANTHER" id="PTHR45754">
    <property type="entry name" value="METHYLENETETRAHYDROFOLATE REDUCTASE"/>
    <property type="match status" value="1"/>
</dbReference>
<evidence type="ECO:0000256" key="12">
    <source>
        <dbReference type="RuleBase" id="RU003862"/>
    </source>
</evidence>
<keyword evidence="8" id="KW-0520">NAD</keyword>
<evidence type="ECO:0000256" key="7">
    <source>
        <dbReference type="ARBA" id="ARBA00023002"/>
    </source>
</evidence>
<dbReference type="GO" id="GO:0106312">
    <property type="term" value="F:methylenetetrahydrofolate reductase (NADH) activity"/>
    <property type="evidence" value="ECO:0007669"/>
    <property type="project" value="UniProtKB-EC"/>
</dbReference>
<sequence>MHHPMHTRFDYEKRNQHETRPHFTLEVFPPKRNASVGTIYDTLDGLTGLKPDFISVTYGTGLSADRTATARIAHTIHHEYGINAVAHLTAQYLTADDVDEALAMFDDAHVSGILALRGDRNPDREPVNVFTHASDLTAYIRQRRPDLEILGACYPEKHPQASTLQEDVDNLKRKVDAGATRLISQLFYDNDDYYRFLDLARDAGITVPIEAGIMPVTNAKSVRRMTSMCASRVPAPVEQMLTRWSDDPATLQQAGIIYASQQIADLVAHGVDGIHLYTMNRPAVARRIWTNVQDLFTADQQPQA</sequence>
<comment type="pathway">
    <text evidence="10">Amino-acid biosynthesis; L-methionine biosynthesis via de novo pathway.</text>
</comment>
<reference evidence="13 14" key="1">
    <citation type="submission" date="2014-03" db="EMBL/GenBank/DDBJ databases">
        <title>Genomics of Bifidobacteria.</title>
        <authorList>
            <person name="Ventura M."/>
            <person name="Milani C."/>
            <person name="Lugli G.A."/>
        </authorList>
    </citation>
    <scope>NUCLEOTIDE SEQUENCE [LARGE SCALE GENOMIC DNA]</scope>
    <source>
        <strain evidence="13 14">LMG 11596</strain>
    </source>
</reference>
<dbReference type="Gene3D" id="3.20.20.220">
    <property type="match status" value="1"/>
</dbReference>
<dbReference type="Proteomes" id="UP000029074">
    <property type="component" value="Unassembled WGS sequence"/>
</dbReference>
<dbReference type="GO" id="GO:0005829">
    <property type="term" value="C:cytosol"/>
    <property type="evidence" value="ECO:0007669"/>
    <property type="project" value="InterPro"/>
</dbReference>
<dbReference type="InterPro" id="IPR003171">
    <property type="entry name" value="Mehydrof_redctse-like"/>
</dbReference>
<evidence type="ECO:0000256" key="6">
    <source>
        <dbReference type="ARBA" id="ARBA00022827"/>
    </source>
</evidence>
<evidence type="ECO:0000313" key="13">
    <source>
        <dbReference type="EMBL" id="KFI58682.1"/>
    </source>
</evidence>
<evidence type="ECO:0000256" key="3">
    <source>
        <dbReference type="ARBA" id="ARBA00006743"/>
    </source>
</evidence>
<comment type="caution">
    <text evidence="13">The sequence shown here is derived from an EMBL/GenBank/DDBJ whole genome shotgun (WGS) entry which is preliminary data.</text>
</comment>
<keyword evidence="4" id="KW-0028">Amino-acid biosynthesis</keyword>
<gene>
    <name evidence="13" type="ORF">BGLCM_0973</name>
</gene>
<dbReference type="NCBIfam" id="TIGR00676">
    <property type="entry name" value="fadh2"/>
    <property type="match status" value="1"/>
</dbReference>
<name>A0A087AIT2_9BIFI</name>
<comment type="catalytic activity">
    <reaction evidence="11">
        <text>(6S)-5-methyl-5,6,7,8-tetrahydrofolate + NAD(+) = (6R)-5,10-methylene-5,6,7,8-tetrahydrofolate + NADH + H(+)</text>
        <dbReference type="Rhea" id="RHEA:19821"/>
        <dbReference type="ChEBI" id="CHEBI:15378"/>
        <dbReference type="ChEBI" id="CHEBI:15636"/>
        <dbReference type="ChEBI" id="CHEBI:18608"/>
        <dbReference type="ChEBI" id="CHEBI:57540"/>
        <dbReference type="ChEBI" id="CHEBI:57945"/>
        <dbReference type="EC" id="1.5.1.54"/>
    </reaction>
    <physiologicalReaction direction="right-to-left" evidence="11">
        <dbReference type="Rhea" id="RHEA:19823"/>
    </physiologicalReaction>
</comment>
<proteinExistence type="inferred from homology"/>
<evidence type="ECO:0000256" key="11">
    <source>
        <dbReference type="ARBA" id="ARBA00048628"/>
    </source>
</evidence>
<dbReference type="SUPFAM" id="SSF51730">
    <property type="entry name" value="FAD-linked oxidoreductase"/>
    <property type="match status" value="1"/>
</dbReference>
<evidence type="ECO:0000313" key="14">
    <source>
        <dbReference type="Proteomes" id="UP000029074"/>
    </source>
</evidence>
<dbReference type="AlphaFoldDB" id="A0A087AIT2"/>
<keyword evidence="7 12" id="KW-0560">Oxidoreductase</keyword>
<keyword evidence="5 12" id="KW-0285">Flavoprotein</keyword>
<accession>A0A087AIT2</accession>
<dbReference type="GO" id="GO:0071949">
    <property type="term" value="F:FAD binding"/>
    <property type="evidence" value="ECO:0007669"/>
    <property type="project" value="TreeGrafter"/>
</dbReference>
<evidence type="ECO:0000256" key="10">
    <source>
        <dbReference type="ARBA" id="ARBA00034478"/>
    </source>
</evidence>
<dbReference type="GO" id="GO:0009086">
    <property type="term" value="P:methionine biosynthetic process"/>
    <property type="evidence" value="ECO:0007669"/>
    <property type="project" value="UniProtKB-KW"/>
</dbReference>
<dbReference type="InterPro" id="IPR004620">
    <property type="entry name" value="MTHF_reductase_bac"/>
</dbReference>
<dbReference type="EC" id="1.5.1.54" evidence="12"/>
<evidence type="ECO:0000256" key="1">
    <source>
        <dbReference type="ARBA" id="ARBA00001974"/>
    </source>
</evidence>
<dbReference type="Pfam" id="PF02219">
    <property type="entry name" value="MTHFR"/>
    <property type="match status" value="1"/>
</dbReference>
<evidence type="ECO:0000256" key="8">
    <source>
        <dbReference type="ARBA" id="ARBA00023027"/>
    </source>
</evidence>
<keyword evidence="6 12" id="KW-0274">FAD</keyword>
<dbReference type="UniPathway" id="UPA00193"/>
<dbReference type="InterPro" id="IPR029041">
    <property type="entry name" value="FAD-linked_oxidoreductase-like"/>
</dbReference>
<evidence type="ECO:0000256" key="2">
    <source>
        <dbReference type="ARBA" id="ARBA00004777"/>
    </source>
</evidence>
<keyword evidence="9" id="KW-0486">Methionine biosynthesis</keyword>